<evidence type="ECO:0000256" key="1">
    <source>
        <dbReference type="ARBA" id="ARBA00022801"/>
    </source>
</evidence>
<dbReference type="Proteomes" id="UP001163798">
    <property type="component" value="Unassembled WGS sequence"/>
</dbReference>
<evidence type="ECO:0000313" key="3">
    <source>
        <dbReference type="Proteomes" id="UP001163798"/>
    </source>
</evidence>
<name>A0AA38NKU1_9AGAR</name>
<reference evidence="2" key="1">
    <citation type="submission" date="2022-08" db="EMBL/GenBank/DDBJ databases">
        <authorList>
            <consortium name="DOE Joint Genome Institute"/>
            <person name="Min B."/>
            <person name="Riley R."/>
            <person name="Sierra-Patev S."/>
            <person name="Naranjo-Ortiz M."/>
            <person name="Looney B."/>
            <person name="Konkel Z."/>
            <person name="Slot J.C."/>
            <person name="Sakamoto Y."/>
            <person name="Steenwyk J.L."/>
            <person name="Rokas A."/>
            <person name="Carro J."/>
            <person name="Camarero S."/>
            <person name="Ferreira P."/>
            <person name="Molpeceres G."/>
            <person name="Ruiz-Duenas F.J."/>
            <person name="Serrano A."/>
            <person name="Henrissat B."/>
            <person name="Drula E."/>
            <person name="Hughes K.W."/>
            <person name="Mata J.L."/>
            <person name="Ishikawa N.K."/>
            <person name="Vargas-Isla R."/>
            <person name="Ushijima S."/>
            <person name="Smith C.A."/>
            <person name="Ahrendt S."/>
            <person name="Andreopoulos W."/>
            <person name="He G."/>
            <person name="Labutti K."/>
            <person name="Lipzen A."/>
            <person name="Ng V."/>
            <person name="Sandor L."/>
            <person name="Barry K."/>
            <person name="Martinez A.T."/>
            <person name="Xiao Y."/>
            <person name="Gibbons J.G."/>
            <person name="Terashima K."/>
            <person name="Hibbett D.S."/>
            <person name="Grigoriev I.V."/>
        </authorList>
    </citation>
    <scope>NUCLEOTIDE SEQUENCE</scope>
    <source>
        <strain evidence="2">TFB10291</strain>
    </source>
</reference>
<organism evidence="2 3">
    <name type="scientific">Lentinula aff. detonsa</name>
    <dbReference type="NCBI Taxonomy" id="2804958"/>
    <lineage>
        <taxon>Eukaryota</taxon>
        <taxon>Fungi</taxon>
        <taxon>Dikarya</taxon>
        <taxon>Basidiomycota</taxon>
        <taxon>Agaricomycotina</taxon>
        <taxon>Agaricomycetes</taxon>
        <taxon>Agaricomycetidae</taxon>
        <taxon>Agaricales</taxon>
        <taxon>Marasmiineae</taxon>
        <taxon>Omphalotaceae</taxon>
        <taxon>Lentinula</taxon>
    </lineage>
</organism>
<dbReference type="Pfam" id="PF10340">
    <property type="entry name" value="Say1_Mug180"/>
    <property type="match status" value="1"/>
</dbReference>
<evidence type="ECO:0000313" key="2">
    <source>
        <dbReference type="EMBL" id="KAJ3783124.1"/>
    </source>
</evidence>
<dbReference type="InterPro" id="IPR029058">
    <property type="entry name" value="AB_hydrolase_fold"/>
</dbReference>
<dbReference type="SUPFAM" id="SSF53474">
    <property type="entry name" value="alpha/beta-Hydrolases"/>
    <property type="match status" value="1"/>
</dbReference>
<gene>
    <name evidence="2" type="ORF">GGU10DRAFT_274154</name>
</gene>
<protein>
    <submittedName>
        <fullName evidence="2">Alpha/Beta hydrolase protein</fullName>
    </submittedName>
</protein>
<dbReference type="EMBL" id="MU793435">
    <property type="protein sequence ID" value="KAJ3783124.1"/>
    <property type="molecule type" value="Genomic_DNA"/>
</dbReference>
<dbReference type="InterPro" id="IPR019436">
    <property type="entry name" value="Say1-like"/>
</dbReference>
<sequence>MISLLSISESGLLSRSSGLDNYQRWTKGCSPKFGPVVDELDIIEGRIEGREASSISCQLLWVGPKRTEKVILHFPGGAYMFPVSEMVFKFWKYAQLEWEKQGLEVGIAILSYTVGPGKDAAFPIQLIQAIHALKHLLSMGCNLSDIQLVGDSAGGNLVAQLLLHMVHPLPLPSNLVPPLDLLPGARLRGVYMMSPWVSLSDPGQWGSSMHTKDNDIIIYKTGRRWGDIYVNNIGNGGILSNVSLAQLLPYAEPILAPNNWYSHLPKIVNRILVSAGKEERLLDQVQALFDNKIKPYFGDVDGTLVLQDGGVHDDPMLDFAVSDVPLGNPLTAVVVEWIKEGFIKE</sequence>
<accession>A0AA38NKU1</accession>
<dbReference type="Gene3D" id="3.40.50.1820">
    <property type="entry name" value="alpha/beta hydrolase"/>
    <property type="match status" value="1"/>
</dbReference>
<comment type="caution">
    <text evidence="2">The sequence shown here is derived from an EMBL/GenBank/DDBJ whole genome shotgun (WGS) entry which is preliminary data.</text>
</comment>
<dbReference type="PANTHER" id="PTHR48081">
    <property type="entry name" value="AB HYDROLASE SUPERFAMILY PROTEIN C4A8.06C"/>
    <property type="match status" value="1"/>
</dbReference>
<keyword evidence="1 2" id="KW-0378">Hydrolase</keyword>
<dbReference type="GO" id="GO:0016787">
    <property type="term" value="F:hydrolase activity"/>
    <property type="evidence" value="ECO:0007669"/>
    <property type="project" value="UniProtKB-KW"/>
</dbReference>
<dbReference type="AlphaFoldDB" id="A0AA38NKU1"/>
<proteinExistence type="predicted"/>
<dbReference type="PANTHER" id="PTHR48081:SF31">
    <property type="entry name" value="STERYL ACETYL HYDROLASE MUG81-RELATED"/>
    <property type="match status" value="1"/>
</dbReference>
<dbReference type="InterPro" id="IPR050300">
    <property type="entry name" value="GDXG_lipolytic_enzyme"/>
</dbReference>
<keyword evidence="3" id="KW-1185">Reference proteome</keyword>